<proteinExistence type="predicted"/>
<name>A0A2R8B806_9RHOB</name>
<organism evidence="2 3">
    <name type="scientific">Albidovulum aquaemixtae</name>
    <dbReference type="NCBI Taxonomy" id="1542388"/>
    <lineage>
        <taxon>Bacteria</taxon>
        <taxon>Pseudomonadati</taxon>
        <taxon>Pseudomonadota</taxon>
        <taxon>Alphaproteobacteria</taxon>
        <taxon>Rhodobacterales</taxon>
        <taxon>Paracoccaceae</taxon>
        <taxon>Albidovulum</taxon>
    </lineage>
</organism>
<dbReference type="AlphaFoldDB" id="A0A2R8B806"/>
<sequence length="99" mass="10789">MATDGICQGFQQSGGLAGPVGQFRAIEVETFKIEDLDLTIEWQVIGIFADQHMGQQPRTRATGRAAKRKSPAAAGSGERIREAKWRRYQATASQSLPGQ</sequence>
<feature type="region of interest" description="Disordered" evidence="1">
    <location>
        <begin position="53"/>
        <end position="82"/>
    </location>
</feature>
<reference evidence="2 3" key="1">
    <citation type="submission" date="2018-03" db="EMBL/GenBank/DDBJ databases">
        <authorList>
            <person name="Keele B.F."/>
        </authorList>
    </citation>
    <scope>NUCLEOTIDE SEQUENCE [LARGE SCALE GENOMIC DNA]</scope>
    <source>
        <strain evidence="2 3">CECT 8626</strain>
    </source>
</reference>
<evidence type="ECO:0000313" key="2">
    <source>
        <dbReference type="EMBL" id="SPH18795.1"/>
    </source>
</evidence>
<evidence type="ECO:0000313" key="3">
    <source>
        <dbReference type="Proteomes" id="UP000244924"/>
    </source>
</evidence>
<dbReference type="Proteomes" id="UP000244924">
    <property type="component" value="Unassembled WGS sequence"/>
</dbReference>
<keyword evidence="3" id="KW-1185">Reference proteome</keyword>
<evidence type="ECO:0000256" key="1">
    <source>
        <dbReference type="SAM" id="MobiDB-lite"/>
    </source>
</evidence>
<protein>
    <submittedName>
        <fullName evidence="2">Uncharacterized protein</fullName>
    </submittedName>
</protein>
<dbReference type="EMBL" id="OMOQ01000001">
    <property type="protein sequence ID" value="SPH18795.1"/>
    <property type="molecule type" value="Genomic_DNA"/>
</dbReference>
<gene>
    <name evidence="2" type="ORF">DEA8626_02340</name>
</gene>
<accession>A0A2R8B806</accession>